<organism evidence="2 3">
    <name type="scientific">Caldimonas brevitalea</name>
    <dbReference type="NCBI Taxonomy" id="413882"/>
    <lineage>
        <taxon>Bacteria</taxon>
        <taxon>Pseudomonadati</taxon>
        <taxon>Pseudomonadota</taxon>
        <taxon>Betaproteobacteria</taxon>
        <taxon>Burkholderiales</taxon>
        <taxon>Sphaerotilaceae</taxon>
        <taxon>Caldimonas</taxon>
    </lineage>
</organism>
<dbReference type="PANTHER" id="PTHR37512:SF1">
    <property type="entry name" value="NADR_TTD14 AAA DOMAIN-CONTAINING PROTEIN"/>
    <property type="match status" value="1"/>
</dbReference>
<dbReference type="STRING" id="413882.AAW51_3285"/>
<accession>A0A0G3BRI4</accession>
<protein>
    <submittedName>
        <fullName evidence="2">Nicotinamide-nucleotide adenylyltransferase</fullName>
    </submittedName>
</protein>
<feature type="domain" description="NadR/Ttd14 AAA" evidence="1">
    <location>
        <begin position="12"/>
        <end position="163"/>
    </location>
</feature>
<dbReference type="EMBL" id="CP011371">
    <property type="protein sequence ID" value="AKJ29976.1"/>
    <property type="molecule type" value="Genomic_DNA"/>
</dbReference>
<keyword evidence="2" id="KW-0808">Transferase</keyword>
<dbReference type="GO" id="GO:0016779">
    <property type="term" value="F:nucleotidyltransferase activity"/>
    <property type="evidence" value="ECO:0007669"/>
    <property type="project" value="UniProtKB-KW"/>
</dbReference>
<dbReference type="RefSeq" id="WP_047195457.1">
    <property type="nucleotide sequence ID" value="NZ_CP011371.1"/>
</dbReference>
<evidence type="ECO:0000313" key="3">
    <source>
        <dbReference type="Proteomes" id="UP000035352"/>
    </source>
</evidence>
<proteinExistence type="predicted"/>
<dbReference type="Proteomes" id="UP000035352">
    <property type="component" value="Chromosome"/>
</dbReference>
<keyword evidence="3" id="KW-1185">Reference proteome</keyword>
<dbReference type="KEGG" id="pbh:AAW51_3285"/>
<reference evidence="2 3" key="1">
    <citation type="submission" date="2015-05" db="EMBL/GenBank/DDBJ databases">
        <authorList>
            <person name="Tang B."/>
            <person name="Yu Y."/>
        </authorList>
    </citation>
    <scope>NUCLEOTIDE SEQUENCE [LARGE SCALE GENOMIC DNA]</scope>
    <source>
        <strain evidence="2 3">DSM 7029</strain>
    </source>
</reference>
<dbReference type="AlphaFoldDB" id="A0A0G3BRI4"/>
<dbReference type="SUPFAM" id="SSF52540">
    <property type="entry name" value="P-loop containing nucleoside triphosphate hydrolases"/>
    <property type="match status" value="1"/>
</dbReference>
<dbReference type="Pfam" id="PF13521">
    <property type="entry name" value="AAA_28"/>
    <property type="match status" value="1"/>
</dbReference>
<gene>
    <name evidence="2" type="ORF">AAW51_3285</name>
</gene>
<evidence type="ECO:0000313" key="2">
    <source>
        <dbReference type="EMBL" id="AKJ29976.1"/>
    </source>
</evidence>
<dbReference type="Gene3D" id="3.40.50.300">
    <property type="entry name" value="P-loop containing nucleotide triphosphate hydrolases"/>
    <property type="match status" value="1"/>
</dbReference>
<dbReference type="InterPro" id="IPR038727">
    <property type="entry name" value="NadR/Ttd14_AAA_dom"/>
</dbReference>
<dbReference type="InterPro" id="IPR027417">
    <property type="entry name" value="P-loop_NTPase"/>
</dbReference>
<name>A0A0G3BRI4_9BURK</name>
<dbReference type="PATRIC" id="fig|413882.6.peg.3428"/>
<evidence type="ECO:0000259" key="1">
    <source>
        <dbReference type="Pfam" id="PF13521"/>
    </source>
</evidence>
<dbReference type="PANTHER" id="PTHR37512">
    <property type="entry name" value="TRIFUNCTIONAL NAD BIOSYNTHESIS/REGULATOR PROTEIN NADR"/>
    <property type="match status" value="1"/>
</dbReference>
<dbReference type="OrthoDB" id="9151999at2"/>
<keyword evidence="2" id="KW-0548">Nucleotidyltransferase</keyword>
<sequence length="231" mass="24545">MSSSSNSPGRVIALVGAESTGKTELAAALARRLQSAGLDAVAVPEYLRLFCEAQGRTPRQDEQRGIADEQSRLIRYAAGRHAVVVADTTALMIAVYSDYVFGDTSLYADAERAHAEAALTLLTGLDLPWVADGLQRDGAHVREGVDERVRAALQRGGSPYSLVYGLGPARVEAAWAAVCPLLGLPAGAKGSGESGESGEATTHTSRKLYCTECLDPHYERLFSRLLGRDPS</sequence>
<dbReference type="InterPro" id="IPR052735">
    <property type="entry name" value="NAD_biosynth-regulator"/>
</dbReference>